<dbReference type="AlphaFoldDB" id="A0A0J1H0D1"/>
<protein>
    <recommendedName>
        <fullName evidence="3">Chemotaxis protein</fullName>
    </recommendedName>
</protein>
<dbReference type="OrthoDB" id="6195578at2"/>
<dbReference type="InterPro" id="IPR021806">
    <property type="entry name" value="DUF3379"/>
</dbReference>
<keyword evidence="2" id="KW-1185">Reference proteome</keyword>
<evidence type="ECO:0000313" key="1">
    <source>
        <dbReference type="EMBL" id="KLV05285.1"/>
    </source>
</evidence>
<accession>A0A0J1H0D1</accession>
<name>A0A0J1H0D1_9GAMM</name>
<evidence type="ECO:0008006" key="3">
    <source>
        <dbReference type="Google" id="ProtNLM"/>
    </source>
</evidence>
<dbReference type="Proteomes" id="UP000035909">
    <property type="component" value="Unassembled WGS sequence"/>
</dbReference>
<organism evidence="1 2">
    <name type="scientific">Photobacterium ganghwense</name>
    <dbReference type="NCBI Taxonomy" id="320778"/>
    <lineage>
        <taxon>Bacteria</taxon>
        <taxon>Pseudomonadati</taxon>
        <taxon>Pseudomonadota</taxon>
        <taxon>Gammaproteobacteria</taxon>
        <taxon>Vibrionales</taxon>
        <taxon>Vibrionaceae</taxon>
        <taxon>Photobacterium</taxon>
    </lineage>
</organism>
<evidence type="ECO:0000313" key="2">
    <source>
        <dbReference type="Proteomes" id="UP000035909"/>
    </source>
</evidence>
<dbReference type="Pfam" id="PF11859">
    <property type="entry name" value="DUF3379"/>
    <property type="match status" value="1"/>
</dbReference>
<comment type="caution">
    <text evidence="1">The sequence shown here is derived from an EMBL/GenBank/DDBJ whole genome shotgun (WGS) entry which is preliminary data.</text>
</comment>
<dbReference type="EMBL" id="LDOU01000026">
    <property type="protein sequence ID" value="KLV05285.1"/>
    <property type="molecule type" value="Genomic_DNA"/>
</dbReference>
<dbReference type="STRING" id="320778.ABT57_21770"/>
<reference evidence="1 2" key="1">
    <citation type="submission" date="2015-05" db="EMBL/GenBank/DDBJ databases">
        <title>Photobacterium galathea sp. nov.</title>
        <authorList>
            <person name="Machado H."/>
            <person name="Gram L."/>
        </authorList>
    </citation>
    <scope>NUCLEOTIDE SEQUENCE [LARGE SCALE GENOMIC DNA]</scope>
    <source>
        <strain evidence="1 2">DSM 22954</strain>
    </source>
</reference>
<proteinExistence type="predicted"/>
<sequence>MDDLEFRRRLLADPNDNSQEMINARNASLTNRKLSDELLALDSQLEKAMKVDVPDDLADRILFRQTGQASNKSPWNLKTWKPKTLIAMAASVAFIFGLLSGQYTQGIFTAHPHNEIANLALEHVYNEAPFIDHIDEAVSLTQVNAKLSPFGSQLTSLPGHIYYVNHCGFGDQNALHMVMSTQHGKVTVFIVPVTSQRMTTFSDNTMSGVVLPTRDASLIVLGEKGQDVAPIARTLEADLKWEI</sequence>
<dbReference type="PATRIC" id="fig|320778.3.peg.4671"/>
<gene>
    <name evidence="1" type="ORF">ABT57_21770</name>
</gene>
<dbReference type="RefSeq" id="WP_047887369.1">
    <property type="nucleotide sequence ID" value="NZ_CP071325.1"/>
</dbReference>